<proteinExistence type="predicted"/>
<accession>A0AAV3X8U2</accession>
<dbReference type="AlphaFoldDB" id="A0AAV3X8U2"/>
<evidence type="ECO:0000256" key="1">
    <source>
        <dbReference type="SAM" id="Phobius"/>
    </source>
</evidence>
<name>A0AAV3X8U2_9CYAN</name>
<reference evidence="2" key="1">
    <citation type="submission" date="2019-10" db="EMBL/GenBank/DDBJ databases">
        <title>Draft genome sequece of Microseira wollei NIES-4236.</title>
        <authorList>
            <person name="Yamaguchi H."/>
            <person name="Suzuki S."/>
            <person name="Kawachi M."/>
        </authorList>
    </citation>
    <scope>NUCLEOTIDE SEQUENCE</scope>
    <source>
        <strain evidence="2">NIES-4236</strain>
    </source>
</reference>
<evidence type="ECO:0008006" key="4">
    <source>
        <dbReference type="Google" id="ProtNLM"/>
    </source>
</evidence>
<evidence type="ECO:0000313" key="3">
    <source>
        <dbReference type="Proteomes" id="UP001050975"/>
    </source>
</evidence>
<keyword evidence="3" id="KW-1185">Reference proteome</keyword>
<keyword evidence="1" id="KW-1133">Transmembrane helix</keyword>
<evidence type="ECO:0000313" key="2">
    <source>
        <dbReference type="EMBL" id="GET37061.1"/>
    </source>
</evidence>
<keyword evidence="1" id="KW-0812">Transmembrane</keyword>
<dbReference type="Proteomes" id="UP001050975">
    <property type="component" value="Unassembled WGS sequence"/>
</dbReference>
<comment type="caution">
    <text evidence="2">The sequence shown here is derived from an EMBL/GenBank/DDBJ whole genome shotgun (WGS) entry which is preliminary data.</text>
</comment>
<dbReference type="EMBL" id="BLAY01000022">
    <property type="protein sequence ID" value="GET37061.1"/>
    <property type="molecule type" value="Genomic_DNA"/>
</dbReference>
<gene>
    <name evidence="2" type="ORF">MiSe_18140</name>
</gene>
<organism evidence="2 3">
    <name type="scientific">Microseira wollei NIES-4236</name>
    <dbReference type="NCBI Taxonomy" id="2530354"/>
    <lineage>
        <taxon>Bacteria</taxon>
        <taxon>Bacillati</taxon>
        <taxon>Cyanobacteriota</taxon>
        <taxon>Cyanophyceae</taxon>
        <taxon>Oscillatoriophycideae</taxon>
        <taxon>Aerosakkonematales</taxon>
        <taxon>Aerosakkonemataceae</taxon>
        <taxon>Microseira</taxon>
    </lineage>
</organism>
<feature type="transmembrane region" description="Helical" evidence="1">
    <location>
        <begin position="12"/>
        <end position="32"/>
    </location>
</feature>
<sequence length="65" mass="7245">MNPRNCRGLLGYFYVAVVMAFPGSSVETRLICNWIKMQLHIDNYQLPLPQFTLLSTLNASAIAAA</sequence>
<protein>
    <recommendedName>
        <fullName evidence="4">Secreted protein</fullName>
    </recommendedName>
</protein>
<keyword evidence="1" id="KW-0472">Membrane</keyword>